<evidence type="ECO:0000256" key="1">
    <source>
        <dbReference type="SAM" id="Coils"/>
    </source>
</evidence>
<feature type="compositionally biased region" description="Basic residues" evidence="2">
    <location>
        <begin position="149"/>
        <end position="163"/>
    </location>
</feature>
<feature type="compositionally biased region" description="Low complexity" evidence="2">
    <location>
        <begin position="1"/>
        <end position="11"/>
    </location>
</feature>
<dbReference type="AlphaFoldDB" id="A0A915CR99"/>
<protein>
    <submittedName>
        <fullName evidence="4">Uncharacterized protein</fullName>
    </submittedName>
</protein>
<proteinExistence type="predicted"/>
<sequence>MSRRSSSSNNPSRHDSLASSPIALTPNPKLSQLPPPINTSASRRKSSTLNIDVDAVASSMLGSRRQSTISNLIVTSDLTSSSRKQSSVSYSSDILGQFGLPSIIKKESSVGSIQDGEQKDIKPNTKISFKEGQKSKKKEILKLENPAALKRKGRRKRKSRSKSKSSSPAAVRKAKPFLAKKPVKKVETEKKTAKKSELDLTKANEDIKSDENLKTLEVENWSSFGQLQGKISRRARESYRVRRQVAAHENCTHRASLSKLFVFQLKTRLSKTLLHKRISMLQLNVQVQRVSGTQTDPFGTDSDCSGFASVDCQTIREWTAQKAHDAIRSNDEQLAELISEIENARLQAQTDFKFAVVQMEQKLRQEHEIELRTIKEEKERQLEDINRVQNDKLLLAEQEKAQFKADLSNEITEQKVELLQLRDHLAEKEAQNQSMATDLAMHEKSVKYLSTENEVLKRDCKKLKLDLKDDKSNSKMLVLLKSRLEKIEEINEILLAEFKKIELEKNHLLEQVNQLTASKLIGHQTKRLQPSFKANQFGRELDEIRQKFGGLHIT</sequence>
<dbReference type="WBParaSite" id="jg11364">
    <property type="protein sequence ID" value="jg11364"/>
    <property type="gene ID" value="jg11364"/>
</dbReference>
<feature type="region of interest" description="Disordered" evidence="2">
    <location>
        <begin position="1"/>
        <end position="46"/>
    </location>
</feature>
<accession>A0A915CR99</accession>
<evidence type="ECO:0000313" key="3">
    <source>
        <dbReference type="Proteomes" id="UP000887574"/>
    </source>
</evidence>
<feature type="compositionally biased region" description="Basic and acidic residues" evidence="2">
    <location>
        <begin position="184"/>
        <end position="193"/>
    </location>
</feature>
<keyword evidence="3" id="KW-1185">Reference proteome</keyword>
<name>A0A915CR99_9BILA</name>
<keyword evidence="1" id="KW-0175">Coiled coil</keyword>
<reference evidence="4" key="1">
    <citation type="submission" date="2022-11" db="UniProtKB">
        <authorList>
            <consortium name="WormBaseParasite"/>
        </authorList>
    </citation>
    <scope>IDENTIFICATION</scope>
</reference>
<evidence type="ECO:0000256" key="2">
    <source>
        <dbReference type="SAM" id="MobiDB-lite"/>
    </source>
</evidence>
<feature type="region of interest" description="Disordered" evidence="2">
    <location>
        <begin position="108"/>
        <end position="193"/>
    </location>
</feature>
<evidence type="ECO:0000313" key="4">
    <source>
        <dbReference type="WBParaSite" id="jg11364"/>
    </source>
</evidence>
<feature type="coiled-coil region" evidence="1">
    <location>
        <begin position="327"/>
        <end position="518"/>
    </location>
</feature>
<dbReference type="Proteomes" id="UP000887574">
    <property type="component" value="Unplaced"/>
</dbReference>
<feature type="compositionally biased region" description="Basic and acidic residues" evidence="2">
    <location>
        <begin position="116"/>
        <end position="142"/>
    </location>
</feature>
<organism evidence="3 4">
    <name type="scientific">Ditylenchus dipsaci</name>
    <dbReference type="NCBI Taxonomy" id="166011"/>
    <lineage>
        <taxon>Eukaryota</taxon>
        <taxon>Metazoa</taxon>
        <taxon>Ecdysozoa</taxon>
        <taxon>Nematoda</taxon>
        <taxon>Chromadorea</taxon>
        <taxon>Rhabditida</taxon>
        <taxon>Tylenchina</taxon>
        <taxon>Tylenchomorpha</taxon>
        <taxon>Sphaerularioidea</taxon>
        <taxon>Anguinidae</taxon>
        <taxon>Anguininae</taxon>
        <taxon>Ditylenchus</taxon>
    </lineage>
</organism>